<sequence length="215" mass="24727">MATIAVKLAFIFSLFIISQARSPFNLPANEFQPSIITSSESDTDNKEDATTLQTIRLPSEKSSESDDSPTTTVTTIGVDQPIKITYDISFRPINRHFHHHNMHAKGPFLFRLPHRCRHHHHHGRPMVEKQFTGRQEISYGNDMLMSDKTTFDPMFHGDVGEYHGERFPFVVKSFEVNGGSLTDNLGHVEDEMEERKTEEEGGFVKRFRKFLSNRF</sequence>
<evidence type="ECO:0000256" key="1">
    <source>
        <dbReference type="SAM" id="SignalP"/>
    </source>
</evidence>
<gene>
    <name evidence="2" type="ORF">BVC80_9001g16</name>
</gene>
<protein>
    <submittedName>
        <fullName evidence="2">Uncharacterized protein</fullName>
    </submittedName>
</protein>
<dbReference type="AlphaFoldDB" id="A0A200QM06"/>
<keyword evidence="1" id="KW-0732">Signal</keyword>
<evidence type="ECO:0000313" key="2">
    <source>
        <dbReference type="EMBL" id="OVA11442.1"/>
    </source>
</evidence>
<feature type="signal peptide" evidence="1">
    <location>
        <begin position="1"/>
        <end position="20"/>
    </location>
</feature>
<accession>A0A200QM06</accession>
<dbReference type="EMBL" id="MVGT01001695">
    <property type="protein sequence ID" value="OVA11442.1"/>
    <property type="molecule type" value="Genomic_DNA"/>
</dbReference>
<reference evidence="2 3" key="1">
    <citation type="journal article" date="2017" name="Mol. Plant">
        <title>The Genome of Medicinal Plant Macleaya cordata Provides New Insights into Benzylisoquinoline Alkaloids Metabolism.</title>
        <authorList>
            <person name="Liu X."/>
            <person name="Liu Y."/>
            <person name="Huang P."/>
            <person name="Ma Y."/>
            <person name="Qing Z."/>
            <person name="Tang Q."/>
            <person name="Cao H."/>
            <person name="Cheng P."/>
            <person name="Zheng Y."/>
            <person name="Yuan Z."/>
            <person name="Zhou Y."/>
            <person name="Liu J."/>
            <person name="Tang Z."/>
            <person name="Zhuo Y."/>
            <person name="Zhang Y."/>
            <person name="Yu L."/>
            <person name="Huang J."/>
            <person name="Yang P."/>
            <person name="Peng Q."/>
            <person name="Zhang J."/>
            <person name="Jiang W."/>
            <person name="Zhang Z."/>
            <person name="Lin K."/>
            <person name="Ro D.K."/>
            <person name="Chen X."/>
            <person name="Xiong X."/>
            <person name="Shang Y."/>
            <person name="Huang S."/>
            <person name="Zeng J."/>
        </authorList>
    </citation>
    <scope>NUCLEOTIDE SEQUENCE [LARGE SCALE GENOMIC DNA]</scope>
    <source>
        <strain evidence="3">cv. BLH2017</strain>
        <tissue evidence="2">Root</tissue>
    </source>
</reference>
<dbReference type="OMA" id="FRPVNRH"/>
<organism evidence="2 3">
    <name type="scientific">Macleaya cordata</name>
    <name type="common">Five-seeded plume-poppy</name>
    <name type="synonym">Bocconia cordata</name>
    <dbReference type="NCBI Taxonomy" id="56857"/>
    <lineage>
        <taxon>Eukaryota</taxon>
        <taxon>Viridiplantae</taxon>
        <taxon>Streptophyta</taxon>
        <taxon>Embryophyta</taxon>
        <taxon>Tracheophyta</taxon>
        <taxon>Spermatophyta</taxon>
        <taxon>Magnoliopsida</taxon>
        <taxon>Ranunculales</taxon>
        <taxon>Papaveraceae</taxon>
        <taxon>Papaveroideae</taxon>
        <taxon>Macleaya</taxon>
    </lineage>
</organism>
<proteinExistence type="predicted"/>
<dbReference type="InParanoid" id="A0A200QM06"/>
<dbReference type="OrthoDB" id="1892757at2759"/>
<feature type="chain" id="PRO_5012781069" evidence="1">
    <location>
        <begin position="21"/>
        <end position="215"/>
    </location>
</feature>
<name>A0A200QM06_MACCD</name>
<evidence type="ECO:0000313" key="3">
    <source>
        <dbReference type="Proteomes" id="UP000195402"/>
    </source>
</evidence>
<comment type="caution">
    <text evidence="2">The sequence shown here is derived from an EMBL/GenBank/DDBJ whole genome shotgun (WGS) entry which is preliminary data.</text>
</comment>
<dbReference type="Proteomes" id="UP000195402">
    <property type="component" value="Unassembled WGS sequence"/>
</dbReference>
<keyword evidence="3" id="KW-1185">Reference proteome</keyword>